<proteinExistence type="predicted"/>
<dbReference type="Proteomes" id="UP001321749">
    <property type="component" value="Unassembled WGS sequence"/>
</dbReference>
<comment type="caution">
    <text evidence="2">The sequence shown here is derived from an EMBL/GenBank/DDBJ whole genome shotgun (WGS) entry which is preliminary data.</text>
</comment>
<feature type="compositionally biased region" description="Basic residues" evidence="1">
    <location>
        <begin position="68"/>
        <end position="79"/>
    </location>
</feature>
<feature type="region of interest" description="Disordered" evidence="1">
    <location>
        <begin position="1"/>
        <end position="98"/>
    </location>
</feature>
<feature type="compositionally biased region" description="Polar residues" evidence="1">
    <location>
        <begin position="81"/>
        <end position="98"/>
    </location>
</feature>
<organism evidence="2 3">
    <name type="scientific">Cladorrhinum samala</name>
    <dbReference type="NCBI Taxonomy" id="585594"/>
    <lineage>
        <taxon>Eukaryota</taxon>
        <taxon>Fungi</taxon>
        <taxon>Dikarya</taxon>
        <taxon>Ascomycota</taxon>
        <taxon>Pezizomycotina</taxon>
        <taxon>Sordariomycetes</taxon>
        <taxon>Sordariomycetidae</taxon>
        <taxon>Sordariales</taxon>
        <taxon>Podosporaceae</taxon>
        <taxon>Cladorrhinum</taxon>
    </lineage>
</organism>
<feature type="compositionally biased region" description="Basic and acidic residues" evidence="1">
    <location>
        <begin position="162"/>
        <end position="238"/>
    </location>
</feature>
<accession>A0AAV9HJ08</accession>
<gene>
    <name evidence="2" type="ORF">QBC42DRAFT_271668</name>
</gene>
<evidence type="ECO:0000256" key="1">
    <source>
        <dbReference type="SAM" id="MobiDB-lite"/>
    </source>
</evidence>
<sequence length="278" mass="32175">MPRHRDFPSREEDPYRRINAWDDGHSSPNHNNSRSYPTSPPPYHSSNNNDHFYHENPPYYDDDYSPPRRSRSPSPRRRPPQTSSNQRPTLTRSKSTSAKAFAKEGLATIQQLSPHWQKAAKAAIQAGGMAALAQRKQPGDWAGMKGAKVATAALGAAAADVWAHRAKDKKNQREDEDRGGYDRRDRDRNRDRDRDRSRDRDRDYDRRDRDRDRSRDRRDRGRRDRSRDRDRDYDDRRDHRGHGTSKKRGGGGEMDVIGDMLGSFIMDQIAKRGSRARA</sequence>
<dbReference type="EMBL" id="MU865005">
    <property type="protein sequence ID" value="KAK4460729.1"/>
    <property type="molecule type" value="Genomic_DNA"/>
</dbReference>
<reference evidence="2" key="2">
    <citation type="submission" date="2023-06" db="EMBL/GenBank/DDBJ databases">
        <authorList>
            <consortium name="Lawrence Berkeley National Laboratory"/>
            <person name="Mondo S.J."/>
            <person name="Hensen N."/>
            <person name="Bonometti L."/>
            <person name="Westerberg I."/>
            <person name="Brannstrom I.O."/>
            <person name="Guillou S."/>
            <person name="Cros-Aarteil S."/>
            <person name="Calhoun S."/>
            <person name="Haridas S."/>
            <person name="Kuo A."/>
            <person name="Pangilinan J."/>
            <person name="Riley R."/>
            <person name="Labutti K."/>
            <person name="Andreopoulos B."/>
            <person name="Lipzen A."/>
            <person name="Chen C."/>
            <person name="Yanf M."/>
            <person name="Daum C."/>
            <person name="Ng V."/>
            <person name="Clum A."/>
            <person name="Steindorff A."/>
            <person name="Ohm R."/>
            <person name="Martin F."/>
            <person name="Silar P."/>
            <person name="Natvig D."/>
            <person name="Lalanne C."/>
            <person name="Gautier V."/>
            <person name="Ament-Velasquez S.L."/>
            <person name="Kruys A."/>
            <person name="Hutchinson M.I."/>
            <person name="Powell A.J."/>
            <person name="Barry K."/>
            <person name="Miller A.N."/>
            <person name="Grigoriev I.V."/>
            <person name="Debuchy R."/>
            <person name="Gladieux P."/>
            <person name="Thoren M.H."/>
            <person name="Johannesson H."/>
        </authorList>
    </citation>
    <scope>NUCLEOTIDE SEQUENCE</scope>
    <source>
        <strain evidence="2">PSN324</strain>
    </source>
</reference>
<name>A0AAV9HJ08_9PEZI</name>
<keyword evidence="3" id="KW-1185">Reference proteome</keyword>
<evidence type="ECO:0000313" key="3">
    <source>
        <dbReference type="Proteomes" id="UP001321749"/>
    </source>
</evidence>
<dbReference type="AlphaFoldDB" id="A0AAV9HJ08"/>
<reference evidence="2" key="1">
    <citation type="journal article" date="2023" name="Mol. Phylogenet. Evol.">
        <title>Genome-scale phylogeny and comparative genomics of the fungal order Sordariales.</title>
        <authorList>
            <person name="Hensen N."/>
            <person name="Bonometti L."/>
            <person name="Westerberg I."/>
            <person name="Brannstrom I.O."/>
            <person name="Guillou S."/>
            <person name="Cros-Aarteil S."/>
            <person name="Calhoun S."/>
            <person name="Haridas S."/>
            <person name="Kuo A."/>
            <person name="Mondo S."/>
            <person name="Pangilinan J."/>
            <person name="Riley R."/>
            <person name="LaButti K."/>
            <person name="Andreopoulos B."/>
            <person name="Lipzen A."/>
            <person name="Chen C."/>
            <person name="Yan M."/>
            <person name="Daum C."/>
            <person name="Ng V."/>
            <person name="Clum A."/>
            <person name="Steindorff A."/>
            <person name="Ohm R.A."/>
            <person name="Martin F."/>
            <person name="Silar P."/>
            <person name="Natvig D.O."/>
            <person name="Lalanne C."/>
            <person name="Gautier V."/>
            <person name="Ament-Velasquez S.L."/>
            <person name="Kruys A."/>
            <person name="Hutchinson M.I."/>
            <person name="Powell A.J."/>
            <person name="Barry K."/>
            <person name="Miller A.N."/>
            <person name="Grigoriev I.V."/>
            <person name="Debuchy R."/>
            <person name="Gladieux P."/>
            <person name="Hiltunen Thoren M."/>
            <person name="Johannesson H."/>
        </authorList>
    </citation>
    <scope>NUCLEOTIDE SEQUENCE</scope>
    <source>
        <strain evidence="2">PSN324</strain>
    </source>
</reference>
<protein>
    <submittedName>
        <fullName evidence="2">Uncharacterized protein</fullName>
    </submittedName>
</protein>
<evidence type="ECO:0000313" key="2">
    <source>
        <dbReference type="EMBL" id="KAK4460729.1"/>
    </source>
</evidence>
<feature type="compositionally biased region" description="Basic residues" evidence="1">
    <location>
        <begin position="239"/>
        <end position="249"/>
    </location>
</feature>
<feature type="region of interest" description="Disordered" evidence="1">
    <location>
        <begin position="156"/>
        <end position="257"/>
    </location>
</feature>
<feature type="compositionally biased region" description="Basic and acidic residues" evidence="1">
    <location>
        <begin position="1"/>
        <end position="25"/>
    </location>
</feature>